<evidence type="ECO:0000259" key="5">
    <source>
        <dbReference type="PROSITE" id="PS50977"/>
    </source>
</evidence>
<keyword evidence="1" id="KW-0805">Transcription regulation</keyword>
<accession>A0A2H1K1A3</accession>
<dbReference type="PRINTS" id="PR00455">
    <property type="entry name" value="HTHTETR"/>
</dbReference>
<dbReference type="PANTHER" id="PTHR30055">
    <property type="entry name" value="HTH-TYPE TRANSCRIPTIONAL REGULATOR RUTR"/>
    <property type="match status" value="1"/>
</dbReference>
<dbReference type="GO" id="GO:0000976">
    <property type="term" value="F:transcription cis-regulatory region binding"/>
    <property type="evidence" value="ECO:0007669"/>
    <property type="project" value="TreeGrafter"/>
</dbReference>
<dbReference type="RefSeq" id="WP_180957411.1">
    <property type="nucleotide sequence ID" value="NZ_FXZE01000012.1"/>
</dbReference>
<dbReference type="PANTHER" id="PTHR30055:SF234">
    <property type="entry name" value="HTH-TYPE TRANSCRIPTIONAL REGULATOR BETI"/>
    <property type="match status" value="1"/>
</dbReference>
<keyword evidence="2 4" id="KW-0238">DNA-binding</keyword>
<evidence type="ECO:0000313" key="7">
    <source>
        <dbReference type="Proteomes" id="UP000234342"/>
    </source>
</evidence>
<dbReference type="InterPro" id="IPR036271">
    <property type="entry name" value="Tet_transcr_reg_TetR-rel_C_sf"/>
</dbReference>
<name>A0A2H1K1A3_9MICO</name>
<feature type="DNA-binding region" description="H-T-H motif" evidence="4">
    <location>
        <begin position="53"/>
        <end position="72"/>
    </location>
</feature>
<dbReference type="SUPFAM" id="SSF46689">
    <property type="entry name" value="Homeodomain-like"/>
    <property type="match status" value="1"/>
</dbReference>
<dbReference type="SUPFAM" id="SSF48498">
    <property type="entry name" value="Tetracyclin repressor-like, C-terminal domain"/>
    <property type="match status" value="1"/>
</dbReference>
<organism evidence="6 7">
    <name type="scientific">Brevibacterium antiquum</name>
    <dbReference type="NCBI Taxonomy" id="234835"/>
    <lineage>
        <taxon>Bacteria</taxon>
        <taxon>Bacillati</taxon>
        <taxon>Actinomycetota</taxon>
        <taxon>Actinomycetes</taxon>
        <taxon>Micrococcales</taxon>
        <taxon>Brevibacteriaceae</taxon>
        <taxon>Brevibacterium</taxon>
    </lineage>
</organism>
<keyword evidence="3" id="KW-0804">Transcription</keyword>
<evidence type="ECO:0000313" key="6">
    <source>
        <dbReference type="EMBL" id="SMX93525.1"/>
    </source>
</evidence>
<feature type="domain" description="HTH tetR-type" evidence="5">
    <location>
        <begin position="30"/>
        <end position="90"/>
    </location>
</feature>
<protein>
    <submittedName>
        <fullName evidence="6">Transcriptional regulator, TetR family</fullName>
    </submittedName>
</protein>
<reference evidence="7" key="1">
    <citation type="submission" date="2017-03" db="EMBL/GenBank/DDBJ databases">
        <authorList>
            <person name="Monnet C."/>
        </authorList>
    </citation>
    <scope>NUCLEOTIDE SEQUENCE [LARGE SCALE GENOMIC DNA]</scope>
    <source>
        <strain evidence="7">P10</strain>
    </source>
</reference>
<dbReference type="PROSITE" id="PS50977">
    <property type="entry name" value="HTH_TETR_2"/>
    <property type="match status" value="1"/>
</dbReference>
<gene>
    <name evidence="6" type="ORF">BANT10_02586</name>
</gene>
<dbReference type="Pfam" id="PF00440">
    <property type="entry name" value="TetR_N"/>
    <property type="match status" value="1"/>
</dbReference>
<dbReference type="InterPro" id="IPR009057">
    <property type="entry name" value="Homeodomain-like_sf"/>
</dbReference>
<dbReference type="InterPro" id="IPR050109">
    <property type="entry name" value="HTH-type_TetR-like_transc_reg"/>
</dbReference>
<dbReference type="InterPro" id="IPR001647">
    <property type="entry name" value="HTH_TetR"/>
</dbReference>
<dbReference type="AlphaFoldDB" id="A0A2H1K1A3"/>
<dbReference type="Gene3D" id="1.10.10.60">
    <property type="entry name" value="Homeodomain-like"/>
    <property type="match status" value="1"/>
</dbReference>
<sequence>MSKTEEQGEELPTLVDSTLMRDLPSTPRGLRTRASLVAAARIVFERDGFIDSRLTDITKEAQCSTGTFYTYFDSKEEALAAVLQEAQDDMLHPGPPQEHHENRNVVESLDAGNRAYVEAYKRNAKLMLLLEQVAAIDPKFRRLRLNRGQAFAKRNCKWVKKLQDEGFADPSLDPVMSASALSLMVGRMAYYKYALEEPGWGTDDLLVETATKLWVNALGIPADGSPRGSKAPSIRH</sequence>
<dbReference type="Gene3D" id="1.10.357.10">
    <property type="entry name" value="Tetracycline Repressor, domain 2"/>
    <property type="match status" value="1"/>
</dbReference>
<evidence type="ECO:0000256" key="4">
    <source>
        <dbReference type="PROSITE-ProRule" id="PRU00335"/>
    </source>
</evidence>
<keyword evidence="7" id="KW-1185">Reference proteome</keyword>
<dbReference type="GO" id="GO:0003700">
    <property type="term" value="F:DNA-binding transcription factor activity"/>
    <property type="evidence" value="ECO:0007669"/>
    <property type="project" value="TreeGrafter"/>
</dbReference>
<dbReference type="Proteomes" id="UP000234342">
    <property type="component" value="Unassembled WGS sequence"/>
</dbReference>
<evidence type="ECO:0000256" key="1">
    <source>
        <dbReference type="ARBA" id="ARBA00023015"/>
    </source>
</evidence>
<proteinExistence type="predicted"/>
<dbReference type="EMBL" id="FXZE01000012">
    <property type="protein sequence ID" value="SMX93525.1"/>
    <property type="molecule type" value="Genomic_DNA"/>
</dbReference>
<evidence type="ECO:0000256" key="2">
    <source>
        <dbReference type="ARBA" id="ARBA00023125"/>
    </source>
</evidence>
<evidence type="ECO:0000256" key="3">
    <source>
        <dbReference type="ARBA" id="ARBA00023163"/>
    </source>
</evidence>